<dbReference type="VEuPathDB" id="FungiDB:FOXG_19150"/>
<dbReference type="AlphaFoldDB" id="A0A0J9UWC2"/>
<dbReference type="GeneID" id="28959856"/>
<reference evidence="1" key="1">
    <citation type="submission" date="2007-04" db="EMBL/GenBank/DDBJ databases">
        <authorList>
            <consortium name="The Broad Institute Genome Sequencing Platform"/>
            <person name="Birren B."/>
            <person name="Lander E."/>
            <person name="Galagan J."/>
            <person name="Nusbaum C."/>
            <person name="Devon K."/>
            <person name="Ma L.-J."/>
            <person name="Jaffe D."/>
            <person name="Butler J."/>
            <person name="Alvarez P."/>
            <person name="Gnerre S."/>
            <person name="Grabherr M."/>
            <person name="Kleber M."/>
            <person name="Mauceli E."/>
            <person name="Brockman W."/>
            <person name="MacCallum I.A."/>
            <person name="Young S."/>
            <person name="LaButti K."/>
            <person name="DeCaprio D."/>
            <person name="Crawford M."/>
            <person name="Koehrsen M."/>
            <person name="Engels R."/>
            <person name="Montgomery P."/>
            <person name="Pearson M."/>
            <person name="Howarth C."/>
            <person name="Larson L."/>
            <person name="White J."/>
            <person name="O'Leary S."/>
            <person name="Kodira C."/>
            <person name="Zeng Q."/>
            <person name="Yandava C."/>
            <person name="Alvarado L."/>
            <person name="Kistler C."/>
            <person name="Shim W.-B."/>
            <person name="Kang S."/>
            <person name="Woloshuk C."/>
        </authorList>
    </citation>
    <scope>NUCLEOTIDE SEQUENCE</scope>
    <source>
        <strain evidence="1">4287</strain>
    </source>
</reference>
<dbReference type="OrthoDB" id="10269332at2759"/>
<organism evidence="1 2">
    <name type="scientific">Fusarium oxysporum f. sp. lycopersici (strain 4287 / CBS 123668 / FGSC 9935 / NRRL 34936)</name>
    <name type="common">Fusarium vascular wilt of tomato</name>
    <dbReference type="NCBI Taxonomy" id="426428"/>
    <lineage>
        <taxon>Eukaryota</taxon>
        <taxon>Fungi</taxon>
        <taxon>Dikarya</taxon>
        <taxon>Ascomycota</taxon>
        <taxon>Pezizomycotina</taxon>
        <taxon>Sordariomycetes</taxon>
        <taxon>Hypocreomycetidae</taxon>
        <taxon>Hypocreales</taxon>
        <taxon>Nectriaceae</taxon>
        <taxon>Fusarium</taxon>
        <taxon>Fusarium oxysporum species complex</taxon>
    </lineage>
</organism>
<protein>
    <submittedName>
        <fullName evidence="1">Uncharacterized protein</fullName>
    </submittedName>
</protein>
<dbReference type="EMBL" id="DS231701">
    <property type="protein sequence ID" value="KNB03490.1"/>
    <property type="molecule type" value="Genomic_DNA"/>
</dbReference>
<evidence type="ECO:0000313" key="2">
    <source>
        <dbReference type="Proteomes" id="UP000009097"/>
    </source>
</evidence>
<name>A0A0J9UWC2_FUSO4</name>
<gene>
    <name evidence="1" type="ORF">FOXG_19150</name>
</gene>
<dbReference type="KEGG" id="fox:FOXG_19150"/>
<evidence type="ECO:0000313" key="1">
    <source>
        <dbReference type="EMBL" id="KNB03490.1"/>
    </source>
</evidence>
<proteinExistence type="predicted"/>
<dbReference type="Proteomes" id="UP000009097">
    <property type="component" value="Unassembled WGS sequence"/>
</dbReference>
<sequence>MSSPVDEVSENSIWTIYFGYLMGLAMEIPQDHEYHSLNQYQSSLPK</sequence>
<dbReference type="RefSeq" id="XP_018241535.1">
    <property type="nucleotide sequence ID" value="XM_018399333.1"/>
</dbReference>
<reference evidence="1" key="2">
    <citation type="journal article" date="2010" name="Nature">
        <title>Comparative genomics reveals mobile pathogenicity chromosomes in Fusarium.</title>
        <authorList>
            <person name="Ma L.J."/>
            <person name="van der Does H.C."/>
            <person name="Borkovich K.A."/>
            <person name="Coleman J.J."/>
            <person name="Daboussi M.J."/>
            <person name="Di Pietro A."/>
            <person name="Dufresne M."/>
            <person name="Freitag M."/>
            <person name="Grabherr M."/>
            <person name="Henrissat B."/>
            <person name="Houterman P.M."/>
            <person name="Kang S."/>
            <person name="Shim W.B."/>
            <person name="Woloshuk C."/>
            <person name="Xie X."/>
            <person name="Xu J.R."/>
            <person name="Antoniw J."/>
            <person name="Baker S.E."/>
            <person name="Bluhm B.H."/>
            <person name="Breakspear A."/>
            <person name="Brown D.W."/>
            <person name="Butchko R.A."/>
            <person name="Chapman S."/>
            <person name="Coulson R."/>
            <person name="Coutinho P.M."/>
            <person name="Danchin E.G."/>
            <person name="Diener A."/>
            <person name="Gale L.R."/>
            <person name="Gardiner D.M."/>
            <person name="Goff S."/>
            <person name="Hammond-Kosack K.E."/>
            <person name="Hilburn K."/>
            <person name="Hua-Van A."/>
            <person name="Jonkers W."/>
            <person name="Kazan K."/>
            <person name="Kodira C.D."/>
            <person name="Koehrsen M."/>
            <person name="Kumar L."/>
            <person name="Lee Y.H."/>
            <person name="Li L."/>
            <person name="Manners J.M."/>
            <person name="Miranda-Saavedra D."/>
            <person name="Mukherjee M."/>
            <person name="Park G."/>
            <person name="Park J."/>
            <person name="Park S.Y."/>
            <person name="Proctor R.H."/>
            <person name="Regev A."/>
            <person name="Ruiz-Roldan M.C."/>
            <person name="Sain D."/>
            <person name="Sakthikumar S."/>
            <person name="Sykes S."/>
            <person name="Schwartz D.C."/>
            <person name="Turgeon B.G."/>
            <person name="Wapinski I."/>
            <person name="Yoder O."/>
            <person name="Young S."/>
            <person name="Zeng Q."/>
            <person name="Zhou S."/>
            <person name="Galagan J."/>
            <person name="Cuomo C.A."/>
            <person name="Kistler H.C."/>
            <person name="Rep M."/>
        </authorList>
    </citation>
    <scope>NUCLEOTIDE SEQUENCE [LARGE SCALE GENOMIC DNA]</scope>
    <source>
        <strain evidence="1">4287</strain>
    </source>
</reference>
<accession>A0A0J9UWC2</accession>